<dbReference type="PIRSF" id="PIRSF021377">
    <property type="entry name" value="YtfJ"/>
    <property type="match status" value="1"/>
</dbReference>
<dbReference type="Pfam" id="PF09579">
    <property type="entry name" value="Spore_YtfJ"/>
    <property type="match status" value="1"/>
</dbReference>
<dbReference type="RefSeq" id="WP_073048494.1">
    <property type="nucleotide sequence ID" value="NZ_FQZL01000007.1"/>
</dbReference>
<dbReference type="OrthoDB" id="1711150at2"/>
<dbReference type="PANTHER" id="PTHR39162:SF1">
    <property type="entry name" value="SPORULATION PROTEIN YTFJ"/>
    <property type="match status" value="1"/>
</dbReference>
<protein>
    <submittedName>
        <fullName evidence="2">Uncharacterized spore protein YtfJ</fullName>
    </submittedName>
</protein>
<keyword evidence="3" id="KW-1185">Reference proteome</keyword>
<reference evidence="2 3" key="1">
    <citation type="submission" date="2016-11" db="EMBL/GenBank/DDBJ databases">
        <authorList>
            <person name="Jaros S."/>
            <person name="Januszkiewicz K."/>
            <person name="Wedrychowicz H."/>
        </authorList>
    </citation>
    <scope>NUCLEOTIDE SEQUENCE [LARGE SCALE GENOMIC DNA]</scope>
    <source>
        <strain evidence="2 3">DSM 17477</strain>
    </source>
</reference>
<feature type="region of interest" description="Disordered" evidence="1">
    <location>
        <begin position="52"/>
        <end position="71"/>
    </location>
</feature>
<organism evidence="2 3">
    <name type="scientific">Dethiosulfatibacter aminovorans DSM 17477</name>
    <dbReference type="NCBI Taxonomy" id="1121476"/>
    <lineage>
        <taxon>Bacteria</taxon>
        <taxon>Bacillati</taxon>
        <taxon>Bacillota</taxon>
        <taxon>Tissierellia</taxon>
        <taxon>Dethiosulfatibacter</taxon>
    </lineage>
</organism>
<evidence type="ECO:0000313" key="3">
    <source>
        <dbReference type="Proteomes" id="UP000184052"/>
    </source>
</evidence>
<evidence type="ECO:0000313" key="2">
    <source>
        <dbReference type="EMBL" id="SHI83517.1"/>
    </source>
</evidence>
<dbReference type="EMBL" id="FQZL01000007">
    <property type="protein sequence ID" value="SHI83517.1"/>
    <property type="molecule type" value="Genomic_DNA"/>
</dbReference>
<accession>A0A1M6EDD9</accession>
<gene>
    <name evidence="2" type="ORF">SAMN02745751_01162</name>
</gene>
<dbReference type="Proteomes" id="UP000184052">
    <property type="component" value="Unassembled WGS sequence"/>
</dbReference>
<evidence type="ECO:0000256" key="1">
    <source>
        <dbReference type="SAM" id="MobiDB-lite"/>
    </source>
</evidence>
<dbReference type="InterPro" id="IPR014229">
    <property type="entry name" value="Spore_YtfJ"/>
</dbReference>
<name>A0A1M6EDD9_9FIRM</name>
<dbReference type="PANTHER" id="PTHR39162">
    <property type="entry name" value="GLL3345 PROTEIN"/>
    <property type="match status" value="1"/>
</dbReference>
<sequence>MAEFNIKDNVNNVFEKLQSFMKTDTVVGEPVQIGEVTIVPFIEINFGLGTGGGGGTDKEAKGEGGGLGSGGKISVSSVLVIKGDHVEMMPIKKSSSIDKLIEMVPEIMEKVDLKKKEEEAEE</sequence>
<proteinExistence type="predicted"/>
<dbReference type="AlphaFoldDB" id="A0A1M6EDD9"/>
<dbReference type="STRING" id="1121476.SAMN02745751_01162"/>